<reference evidence="1" key="2">
    <citation type="submission" date="2020-09" db="EMBL/GenBank/DDBJ databases">
        <authorList>
            <person name="Sun Q."/>
            <person name="Zhou Y."/>
        </authorList>
    </citation>
    <scope>NUCLEOTIDE SEQUENCE</scope>
    <source>
        <strain evidence="1">CGMCC 1.15880</strain>
    </source>
</reference>
<dbReference type="AlphaFoldDB" id="A0A916VMA6"/>
<accession>A0A916VMA6</accession>
<reference evidence="1" key="1">
    <citation type="journal article" date="2014" name="Int. J. Syst. Evol. Microbiol.">
        <title>Complete genome sequence of Corynebacterium casei LMG S-19264T (=DSM 44701T), isolated from a smear-ripened cheese.</title>
        <authorList>
            <consortium name="US DOE Joint Genome Institute (JGI-PGF)"/>
            <person name="Walter F."/>
            <person name="Albersmeier A."/>
            <person name="Kalinowski J."/>
            <person name="Ruckert C."/>
        </authorList>
    </citation>
    <scope>NUCLEOTIDE SEQUENCE</scope>
    <source>
        <strain evidence="1">CGMCC 1.15880</strain>
    </source>
</reference>
<gene>
    <name evidence="1" type="ORF">GCM10011498_05180</name>
</gene>
<keyword evidence="2" id="KW-1185">Reference proteome</keyword>
<sequence length="102" mass="11070">MTIRPIHHRGHGQAWIRTGVWGNGFNTHDIYFVRRLQGFGCGALAGSGGSAVYFAQNRLKWKGHWRKGACGASAWLVQVLISGAINASPPLAKFSGFTGPYN</sequence>
<organism evidence="1 2">
    <name type="scientific">Neptunicoccus cionae</name>
    <dbReference type="NCBI Taxonomy" id="2035344"/>
    <lineage>
        <taxon>Bacteria</taxon>
        <taxon>Pseudomonadati</taxon>
        <taxon>Pseudomonadota</taxon>
        <taxon>Alphaproteobacteria</taxon>
        <taxon>Rhodobacterales</taxon>
        <taxon>Paracoccaceae</taxon>
        <taxon>Neptunicoccus</taxon>
    </lineage>
</organism>
<comment type="caution">
    <text evidence="1">The sequence shown here is derived from an EMBL/GenBank/DDBJ whole genome shotgun (WGS) entry which is preliminary data.</text>
</comment>
<dbReference type="EMBL" id="BMKA01000001">
    <property type="protein sequence ID" value="GGA08240.1"/>
    <property type="molecule type" value="Genomic_DNA"/>
</dbReference>
<proteinExistence type="predicted"/>
<dbReference type="Proteomes" id="UP000628017">
    <property type="component" value="Unassembled WGS sequence"/>
</dbReference>
<name>A0A916VMA6_9RHOB</name>
<protein>
    <submittedName>
        <fullName evidence="1">Uncharacterized protein</fullName>
    </submittedName>
</protein>
<evidence type="ECO:0000313" key="1">
    <source>
        <dbReference type="EMBL" id="GGA08240.1"/>
    </source>
</evidence>
<evidence type="ECO:0000313" key="2">
    <source>
        <dbReference type="Proteomes" id="UP000628017"/>
    </source>
</evidence>